<evidence type="ECO:0000313" key="3">
    <source>
        <dbReference type="Proteomes" id="UP001201980"/>
    </source>
</evidence>
<dbReference type="GO" id="GO:0005739">
    <property type="term" value="C:mitochondrion"/>
    <property type="evidence" value="ECO:0007669"/>
    <property type="project" value="TreeGrafter"/>
</dbReference>
<dbReference type="Proteomes" id="UP001201980">
    <property type="component" value="Unassembled WGS sequence"/>
</dbReference>
<dbReference type="EMBL" id="JAKWBI020001170">
    <property type="protein sequence ID" value="KAJ2891230.1"/>
    <property type="molecule type" value="Genomic_DNA"/>
</dbReference>
<feature type="region of interest" description="Disordered" evidence="1">
    <location>
        <begin position="1"/>
        <end position="73"/>
    </location>
</feature>
<reference evidence="2" key="1">
    <citation type="submission" date="2022-07" db="EMBL/GenBank/DDBJ databases">
        <title>Draft genome sequence of Zalerion maritima ATCC 34329, a (micro)plastics degrading marine fungus.</title>
        <authorList>
            <person name="Paco A."/>
            <person name="Goncalves M.F.M."/>
            <person name="Rocha-Santos T.A.P."/>
            <person name="Alves A."/>
        </authorList>
    </citation>
    <scope>NUCLEOTIDE SEQUENCE</scope>
    <source>
        <strain evidence="2">ATCC 34329</strain>
    </source>
</reference>
<comment type="caution">
    <text evidence="2">The sequence shown here is derived from an EMBL/GenBank/DDBJ whole genome shotgun (WGS) entry which is preliminary data.</text>
</comment>
<dbReference type="PANTHER" id="PTHR28002:SF1">
    <property type="entry name" value="MIOREX COMPLEX COMPONENT 11"/>
    <property type="match status" value="1"/>
</dbReference>
<sequence>MPTPAPTLRPRGGGGGAPRAAAAARSTKSYSSARKLLHSQPKSQRKSPSSREPKFPNPNTSSQAHPSPPSSPRLARLLRRLPKSLHPHIKKLHSAPISHAAAFLVLHEITAVVPLLGLFGIFHCTSWLPLDWVAVHFGTGVREGVAMFERYFQRKEWFGFHKQPEHAQLDDDTVGDDVTDEELGVGDDAHVVLERWESGADPKYKILVEIGLAWAITKAILPVRVLASVWATPWLATVFMSGKAWLRSRGGGRRR</sequence>
<evidence type="ECO:0000256" key="1">
    <source>
        <dbReference type="SAM" id="MobiDB-lite"/>
    </source>
</evidence>
<proteinExistence type="predicted"/>
<gene>
    <name evidence="2" type="ORF">MKZ38_000722</name>
</gene>
<dbReference type="Pfam" id="PF10306">
    <property type="entry name" value="FLILHELTA"/>
    <property type="match status" value="1"/>
</dbReference>
<protein>
    <submittedName>
        <fullName evidence="2">Uncharacterized protein</fullName>
    </submittedName>
</protein>
<accession>A0AAD5WLN0</accession>
<organism evidence="2 3">
    <name type="scientific">Zalerion maritima</name>
    <dbReference type="NCBI Taxonomy" id="339359"/>
    <lineage>
        <taxon>Eukaryota</taxon>
        <taxon>Fungi</taxon>
        <taxon>Dikarya</taxon>
        <taxon>Ascomycota</taxon>
        <taxon>Pezizomycotina</taxon>
        <taxon>Sordariomycetes</taxon>
        <taxon>Lulworthiomycetidae</taxon>
        <taxon>Lulworthiales</taxon>
        <taxon>Lulworthiaceae</taxon>
        <taxon>Zalerion</taxon>
    </lineage>
</organism>
<name>A0AAD5WLN0_9PEZI</name>
<dbReference type="InterPro" id="IPR018811">
    <property type="entry name" value="MRX11"/>
</dbReference>
<evidence type="ECO:0000313" key="2">
    <source>
        <dbReference type="EMBL" id="KAJ2891230.1"/>
    </source>
</evidence>
<keyword evidence="3" id="KW-1185">Reference proteome</keyword>
<dbReference type="AlphaFoldDB" id="A0AAD5WLN0"/>
<dbReference type="PANTHER" id="PTHR28002">
    <property type="entry name" value="MIOREX COMPLEX COMPONENT 11"/>
    <property type="match status" value="1"/>
</dbReference>